<comment type="caution">
    <text evidence="1">The sequence shown here is derived from an EMBL/GenBank/DDBJ whole genome shotgun (WGS) entry which is preliminary data.</text>
</comment>
<evidence type="ECO:0000313" key="1">
    <source>
        <dbReference type="EMBL" id="MBA7722677.1"/>
    </source>
</evidence>
<sequence>MAAIKMGVLMNNQLSEICSDSIVSMVKKGVRRFKRPEVGDLFTLEMQDIGFIHGMVARNDLEFVKGQADFNIIYIYKEITKNQSDNLSLAKSELMFPPFIVNDMAWRQGYFQTYYSIPISEIDVFNEYCFYSKAKKQYENERWESCKAFEPCSDLVLSSSLTIAIKIYMRLNPKMKILD</sequence>
<dbReference type="Proteomes" id="UP000622722">
    <property type="component" value="Unassembled WGS sequence"/>
</dbReference>
<protein>
    <submittedName>
        <fullName evidence="1">Uncharacterized protein</fullName>
    </submittedName>
</protein>
<reference evidence="1" key="1">
    <citation type="submission" date="2020-06" db="EMBL/GenBank/DDBJ databases">
        <title>REHAB project genomes.</title>
        <authorList>
            <person name="Shaw L.P."/>
        </authorList>
    </citation>
    <scope>NUCLEOTIDE SEQUENCE</scope>
    <source>
        <strain evidence="1">RHBSTW-00474</strain>
    </source>
</reference>
<dbReference type="InterPro" id="IPR029278">
    <property type="entry name" value="Imm26"/>
</dbReference>
<proteinExistence type="predicted"/>
<dbReference type="EMBL" id="JABXPW010000054">
    <property type="protein sequence ID" value="MBA7722677.1"/>
    <property type="molecule type" value="Genomic_DNA"/>
</dbReference>
<accession>A0A8H9XW65</accession>
<dbReference type="Pfam" id="PF15428">
    <property type="entry name" value="Imm26"/>
    <property type="match status" value="1"/>
</dbReference>
<gene>
    <name evidence="1" type="ORF">HV209_29705</name>
</gene>
<name>A0A8H9XW65_ECOLX</name>
<organism evidence="1 2">
    <name type="scientific">Escherichia coli</name>
    <dbReference type="NCBI Taxonomy" id="562"/>
    <lineage>
        <taxon>Bacteria</taxon>
        <taxon>Pseudomonadati</taxon>
        <taxon>Pseudomonadota</taxon>
        <taxon>Gammaproteobacteria</taxon>
        <taxon>Enterobacterales</taxon>
        <taxon>Enterobacteriaceae</taxon>
        <taxon>Escherichia</taxon>
    </lineage>
</organism>
<evidence type="ECO:0000313" key="2">
    <source>
        <dbReference type="Proteomes" id="UP000622722"/>
    </source>
</evidence>
<dbReference type="AlphaFoldDB" id="A0A8H9XW65"/>